<dbReference type="Gene3D" id="2.10.230.10">
    <property type="entry name" value="Heat shock protein DnaJ, cysteine-rich domain"/>
    <property type="match status" value="1"/>
</dbReference>
<dbReference type="InterPro" id="IPR018253">
    <property type="entry name" value="DnaJ_domain_CS"/>
</dbReference>
<evidence type="ECO:0000313" key="10">
    <source>
        <dbReference type="Proteomes" id="UP001281761"/>
    </source>
</evidence>
<dbReference type="InterPro" id="IPR012724">
    <property type="entry name" value="DnaJ"/>
</dbReference>
<proteinExistence type="inferred from homology"/>
<feature type="domain" description="J" evidence="7">
    <location>
        <begin position="6"/>
        <end position="71"/>
    </location>
</feature>
<dbReference type="InterPro" id="IPR002939">
    <property type="entry name" value="DnaJ_C"/>
</dbReference>
<evidence type="ECO:0000256" key="5">
    <source>
        <dbReference type="PROSITE-ProRule" id="PRU00546"/>
    </source>
</evidence>
<protein>
    <submittedName>
        <fullName evidence="9">Chaperone protein DnaJ</fullName>
    </submittedName>
</protein>
<dbReference type="CDD" id="cd10747">
    <property type="entry name" value="DnaJ_C"/>
    <property type="match status" value="1"/>
</dbReference>
<dbReference type="PRINTS" id="PR00625">
    <property type="entry name" value="JDOMAIN"/>
</dbReference>
<dbReference type="Gene3D" id="1.10.287.110">
    <property type="entry name" value="DnaJ domain"/>
    <property type="match status" value="1"/>
</dbReference>
<evidence type="ECO:0000259" key="8">
    <source>
        <dbReference type="PROSITE" id="PS51188"/>
    </source>
</evidence>
<feature type="zinc finger region" description="CR-type" evidence="5">
    <location>
        <begin position="127"/>
        <end position="212"/>
    </location>
</feature>
<evidence type="ECO:0000259" key="7">
    <source>
        <dbReference type="PROSITE" id="PS50076"/>
    </source>
</evidence>
<reference evidence="9 10" key="1">
    <citation type="journal article" date="2022" name="bioRxiv">
        <title>Genomics of Preaxostyla Flagellates Illuminates Evolutionary Transitions and the Path Towards Mitochondrial Loss.</title>
        <authorList>
            <person name="Novak L.V.F."/>
            <person name="Treitli S.C."/>
            <person name="Pyrih J."/>
            <person name="Halakuc P."/>
            <person name="Pipaliya S.V."/>
            <person name="Vacek V."/>
            <person name="Brzon O."/>
            <person name="Soukal P."/>
            <person name="Eme L."/>
            <person name="Dacks J.B."/>
            <person name="Karnkowska A."/>
            <person name="Elias M."/>
            <person name="Hampl V."/>
        </authorList>
    </citation>
    <scope>NUCLEOTIDE SEQUENCE [LARGE SCALE GENOMIC DNA]</scope>
    <source>
        <strain evidence="9">NAU3</strain>
        <tissue evidence="9">Gut</tissue>
    </source>
</reference>
<dbReference type="InterPro" id="IPR001623">
    <property type="entry name" value="DnaJ_domain"/>
</dbReference>
<dbReference type="Pfam" id="PF00226">
    <property type="entry name" value="DnaJ"/>
    <property type="match status" value="1"/>
</dbReference>
<evidence type="ECO:0000256" key="4">
    <source>
        <dbReference type="ARBA" id="ARBA00022833"/>
    </source>
</evidence>
<dbReference type="SMART" id="SM00271">
    <property type="entry name" value="DnaJ"/>
    <property type="match status" value="1"/>
</dbReference>
<dbReference type="EMBL" id="JARBJD010000081">
    <property type="protein sequence ID" value="KAK2954206.1"/>
    <property type="molecule type" value="Genomic_DNA"/>
</dbReference>
<keyword evidence="10" id="KW-1185">Reference proteome</keyword>
<keyword evidence="2" id="KW-0677">Repeat</keyword>
<dbReference type="HAMAP" id="MF_01152">
    <property type="entry name" value="DnaJ"/>
    <property type="match status" value="1"/>
</dbReference>
<dbReference type="InterPro" id="IPR036410">
    <property type="entry name" value="HSP_DnaJ_Cys-rich_dom_sf"/>
</dbReference>
<dbReference type="Pfam" id="PF01556">
    <property type="entry name" value="DnaJ_C"/>
    <property type="match status" value="1"/>
</dbReference>
<organism evidence="9 10">
    <name type="scientific">Blattamonas nauphoetae</name>
    <dbReference type="NCBI Taxonomy" id="2049346"/>
    <lineage>
        <taxon>Eukaryota</taxon>
        <taxon>Metamonada</taxon>
        <taxon>Preaxostyla</taxon>
        <taxon>Oxymonadida</taxon>
        <taxon>Blattamonas</taxon>
    </lineage>
</organism>
<dbReference type="PROSITE" id="PS51188">
    <property type="entry name" value="ZF_CR"/>
    <property type="match status" value="1"/>
</dbReference>
<keyword evidence="1 5" id="KW-0479">Metal-binding</keyword>
<evidence type="ECO:0000256" key="2">
    <source>
        <dbReference type="ARBA" id="ARBA00022737"/>
    </source>
</evidence>
<dbReference type="InterPro" id="IPR044713">
    <property type="entry name" value="DNJA1/2-like"/>
</dbReference>
<name>A0ABQ9XSW2_9EUKA</name>
<dbReference type="Proteomes" id="UP001281761">
    <property type="component" value="Unassembled WGS sequence"/>
</dbReference>
<dbReference type="InterPro" id="IPR001305">
    <property type="entry name" value="HSP_DnaJ_Cys-rich_dom"/>
</dbReference>
<evidence type="ECO:0000256" key="1">
    <source>
        <dbReference type="ARBA" id="ARBA00022723"/>
    </source>
</evidence>
<dbReference type="InterPro" id="IPR008971">
    <property type="entry name" value="HSP40/DnaJ_pept-bd"/>
</dbReference>
<dbReference type="PANTHER" id="PTHR43888">
    <property type="entry name" value="DNAJ-LIKE-2, ISOFORM A-RELATED"/>
    <property type="match status" value="1"/>
</dbReference>
<dbReference type="InterPro" id="IPR036869">
    <property type="entry name" value="J_dom_sf"/>
</dbReference>
<dbReference type="CDD" id="cd06257">
    <property type="entry name" value="DnaJ"/>
    <property type="match status" value="1"/>
</dbReference>
<evidence type="ECO:0000313" key="9">
    <source>
        <dbReference type="EMBL" id="KAK2954206.1"/>
    </source>
</evidence>
<dbReference type="Gene3D" id="2.60.260.20">
    <property type="entry name" value="Urease metallochaperone UreE, N-terminal domain"/>
    <property type="match status" value="2"/>
</dbReference>
<evidence type="ECO:0000256" key="6">
    <source>
        <dbReference type="SAM" id="MobiDB-lite"/>
    </source>
</evidence>
<feature type="compositionally biased region" description="Low complexity" evidence="6">
    <location>
        <begin position="377"/>
        <end position="393"/>
    </location>
</feature>
<dbReference type="PROSITE" id="PS00636">
    <property type="entry name" value="DNAJ_1"/>
    <property type="match status" value="1"/>
</dbReference>
<dbReference type="PROSITE" id="PS50076">
    <property type="entry name" value="DNAJ_2"/>
    <property type="match status" value="1"/>
</dbReference>
<dbReference type="SUPFAM" id="SSF57938">
    <property type="entry name" value="DnaJ/Hsp40 cysteine-rich domain"/>
    <property type="match status" value="1"/>
</dbReference>
<feature type="region of interest" description="Disordered" evidence="6">
    <location>
        <begin position="374"/>
        <end position="417"/>
    </location>
</feature>
<comment type="caution">
    <text evidence="9">The sequence shown here is derived from an EMBL/GenBank/DDBJ whole genome shotgun (WGS) entry which is preliminary data.</text>
</comment>
<feature type="domain" description="CR-type" evidence="8">
    <location>
        <begin position="127"/>
        <end position="212"/>
    </location>
</feature>
<keyword evidence="4 5" id="KW-0862">Zinc</keyword>
<gene>
    <name evidence="9" type="ORF">BLNAU_10861</name>
</gene>
<dbReference type="SUPFAM" id="SSF46565">
    <property type="entry name" value="Chaperone J-domain"/>
    <property type="match status" value="1"/>
</dbReference>
<dbReference type="CDD" id="cd10719">
    <property type="entry name" value="DnaJ_zf"/>
    <property type="match status" value="1"/>
</dbReference>
<accession>A0ABQ9XSW2</accession>
<dbReference type="SUPFAM" id="SSF49493">
    <property type="entry name" value="HSP40/DnaJ peptide-binding domain"/>
    <property type="match status" value="2"/>
</dbReference>
<keyword evidence="3 5" id="KW-0863">Zinc-finger</keyword>
<dbReference type="Pfam" id="PF00684">
    <property type="entry name" value="DnaJ_CXXCXGXG"/>
    <property type="match status" value="1"/>
</dbReference>
<sequence>MVKETKLYDILNVSPNATPEEIKRGYKKAALKWHPDKNPDNPDASEKFKEVGMAYEILNDEKKRSIYDKHGEEGLKEGGGMEFHDAGGLFEELFGGGFFGGGGRRGPRKADDVVHHLQMSLEDLYTGKTKKLALSRQIVCPDCSGKGASKPSAVKTCQSCNGAGVRVYLQQLGPGFVTQSRAPCRDCKQKGVIIDSKDLCKRCNGECVVQDRKIVEVHIEAGSSAGQRYKFDGDGDQEPDTIPGDLIVVLEEKQHPTFQRKGADLLLKKTLTLAEALCGFQMEITHVSGKRLLIKSDENEVIKPGQERMVEGEGMTVYRRPLDKGNLIVTFDVLFPEKGSINQTMKKHLLVIFPKPAPVQPPEGGYDDEFELTEITQDSQSRSRARAQQQRARQQGDDDDERGGFPGGAQTVQCGAQ</sequence>
<evidence type="ECO:0000256" key="3">
    <source>
        <dbReference type="ARBA" id="ARBA00022771"/>
    </source>
</evidence>